<evidence type="ECO:0000256" key="6">
    <source>
        <dbReference type="ARBA" id="ARBA00022777"/>
    </source>
</evidence>
<evidence type="ECO:0000256" key="4">
    <source>
        <dbReference type="ARBA" id="ARBA00022679"/>
    </source>
</evidence>
<dbReference type="InterPro" id="IPR036890">
    <property type="entry name" value="HATPase_C_sf"/>
</dbReference>
<dbReference type="KEGG" id="bcv:Bcav_0337"/>
<dbReference type="GO" id="GO:0000155">
    <property type="term" value="F:phosphorelay sensor kinase activity"/>
    <property type="evidence" value="ECO:0007669"/>
    <property type="project" value="InterPro"/>
</dbReference>
<evidence type="ECO:0000256" key="11">
    <source>
        <dbReference type="SAM" id="Phobius"/>
    </source>
</evidence>
<keyword evidence="8" id="KW-0902">Two-component regulatory system</keyword>
<keyword evidence="7" id="KW-0067">ATP-binding</keyword>
<keyword evidence="6 13" id="KW-0418">Kinase</keyword>
<dbReference type="Gene3D" id="3.30.565.10">
    <property type="entry name" value="Histidine kinase-like ATPase, C-terminal domain"/>
    <property type="match status" value="1"/>
</dbReference>
<dbReference type="GO" id="GO:0046983">
    <property type="term" value="F:protein dimerization activity"/>
    <property type="evidence" value="ECO:0007669"/>
    <property type="project" value="InterPro"/>
</dbReference>
<dbReference type="HOGENOM" id="CLU_000445_20_1_11"/>
<evidence type="ECO:0000256" key="3">
    <source>
        <dbReference type="ARBA" id="ARBA00022553"/>
    </source>
</evidence>
<evidence type="ECO:0000256" key="8">
    <source>
        <dbReference type="ARBA" id="ARBA00023012"/>
    </source>
</evidence>
<keyword evidence="11" id="KW-1133">Transmembrane helix</keyword>
<dbReference type="CDD" id="cd16917">
    <property type="entry name" value="HATPase_UhpB-NarQ-NarX-like"/>
    <property type="match status" value="1"/>
</dbReference>
<evidence type="ECO:0000256" key="2">
    <source>
        <dbReference type="ARBA" id="ARBA00012438"/>
    </source>
</evidence>
<keyword evidence="11" id="KW-0812">Transmembrane</keyword>
<dbReference type="eggNOG" id="COG4585">
    <property type="taxonomic scope" value="Bacteria"/>
</dbReference>
<organism evidence="13 14">
    <name type="scientific">Beutenbergia cavernae (strain ATCC BAA-8 / DSM 12333 / CCUG 43141 / JCM 11478 / NBRC 16432 / NCIMB 13614 / HKI 0122)</name>
    <dbReference type="NCBI Taxonomy" id="471853"/>
    <lineage>
        <taxon>Bacteria</taxon>
        <taxon>Bacillati</taxon>
        <taxon>Actinomycetota</taxon>
        <taxon>Actinomycetes</taxon>
        <taxon>Micrococcales</taxon>
        <taxon>Beutenbergiaceae</taxon>
        <taxon>Beutenbergia</taxon>
    </lineage>
</organism>
<evidence type="ECO:0000256" key="5">
    <source>
        <dbReference type="ARBA" id="ARBA00022741"/>
    </source>
</evidence>
<feature type="region of interest" description="Disordered" evidence="10">
    <location>
        <begin position="262"/>
        <end position="281"/>
    </location>
</feature>
<keyword evidence="11" id="KW-0472">Membrane</keyword>
<dbReference type="Proteomes" id="UP000007962">
    <property type="component" value="Chromosome"/>
</dbReference>
<feature type="transmembrane region" description="Helical" evidence="11">
    <location>
        <begin position="21"/>
        <end position="40"/>
    </location>
</feature>
<protein>
    <recommendedName>
        <fullName evidence="2">histidine kinase</fullName>
        <ecNumber evidence="2">2.7.13.3</ecNumber>
    </recommendedName>
</protein>
<keyword evidence="14" id="KW-1185">Reference proteome</keyword>
<evidence type="ECO:0000313" key="14">
    <source>
        <dbReference type="Proteomes" id="UP000007962"/>
    </source>
</evidence>
<comment type="catalytic activity">
    <reaction evidence="1">
        <text>ATP + protein L-histidine = ADP + protein N-phospho-L-histidine.</text>
        <dbReference type="EC" id="2.7.13.3"/>
    </reaction>
</comment>
<dbReference type="Pfam" id="PF07730">
    <property type="entry name" value="HisKA_3"/>
    <property type="match status" value="1"/>
</dbReference>
<dbReference type="AlphaFoldDB" id="C5BWE3"/>
<dbReference type="PANTHER" id="PTHR24421">
    <property type="entry name" value="NITRATE/NITRITE SENSOR PROTEIN NARX-RELATED"/>
    <property type="match status" value="1"/>
</dbReference>
<dbReference type="Gene3D" id="1.20.5.1930">
    <property type="match status" value="1"/>
</dbReference>
<evidence type="ECO:0000259" key="12">
    <source>
        <dbReference type="Pfam" id="PF07730"/>
    </source>
</evidence>
<evidence type="ECO:0000256" key="1">
    <source>
        <dbReference type="ARBA" id="ARBA00000085"/>
    </source>
</evidence>
<dbReference type="EC" id="2.7.13.3" evidence="2"/>
<keyword evidence="9" id="KW-0175">Coiled coil</keyword>
<dbReference type="EMBL" id="CP001618">
    <property type="protein sequence ID" value="ACQ78601.1"/>
    <property type="molecule type" value="Genomic_DNA"/>
</dbReference>
<gene>
    <name evidence="13" type="ordered locus">Bcav_0337</name>
</gene>
<proteinExistence type="predicted"/>
<dbReference type="InterPro" id="IPR050482">
    <property type="entry name" value="Sensor_HK_TwoCompSys"/>
</dbReference>
<dbReference type="GO" id="GO:0005524">
    <property type="term" value="F:ATP binding"/>
    <property type="evidence" value="ECO:0007669"/>
    <property type="project" value="UniProtKB-KW"/>
</dbReference>
<sequence>MVWLRRAWRDLGEDAGPTTAVWLFGLGALTIALGLVDVWGPGRGVAPAWHLVPLAVGCAAMTVRRRRPGFTLGVATVVFIADAILGGSFAVTLVLFDAIYAAERFGGTRLRRSVHLAAGVIVVGIVLASVRGGNELRDVLALGLQTGGLLGLPIWWASSVRQAAELAAAAEERARLEIERAESLERLAAAERTSAVEAERTRMARDLHDAVAGEVSAVVIHAEAALAAPPDHERDRAALTAVRAGGLAALAEMRTLIEILRARESDDDPDEQRTTPPRLTQDLPALLGGAVAVRVTGEASLQEHGLPRAVDQTAYRIVQECLTNVAKHGASPQAELSLTVDAATLEIDVSNRARPGVPTATGGHGVIGMNERATPLGGTVTAGIADDGGTWVVRARLPLPPADVRSRT</sequence>
<evidence type="ECO:0000313" key="13">
    <source>
        <dbReference type="EMBL" id="ACQ78601.1"/>
    </source>
</evidence>
<evidence type="ECO:0000256" key="9">
    <source>
        <dbReference type="SAM" id="Coils"/>
    </source>
</evidence>
<dbReference type="PANTHER" id="PTHR24421:SF10">
    <property type="entry name" value="NITRATE_NITRITE SENSOR PROTEIN NARQ"/>
    <property type="match status" value="1"/>
</dbReference>
<keyword evidence="4" id="KW-0808">Transferase</keyword>
<keyword evidence="3" id="KW-0597">Phosphoprotein</keyword>
<dbReference type="STRING" id="471853.Bcav_0337"/>
<keyword evidence="5" id="KW-0547">Nucleotide-binding</keyword>
<evidence type="ECO:0000256" key="10">
    <source>
        <dbReference type="SAM" id="MobiDB-lite"/>
    </source>
</evidence>
<feature type="transmembrane region" description="Helical" evidence="11">
    <location>
        <begin position="114"/>
        <end position="132"/>
    </location>
</feature>
<evidence type="ECO:0000256" key="7">
    <source>
        <dbReference type="ARBA" id="ARBA00022840"/>
    </source>
</evidence>
<reference evidence="13 14" key="1">
    <citation type="journal article" date="2009" name="Stand. Genomic Sci.">
        <title>Complete genome sequence of Beutenbergia cavernae type strain (HKI 0122).</title>
        <authorList>
            <person name="Land M."/>
            <person name="Pukall R."/>
            <person name="Abt B."/>
            <person name="Goker M."/>
            <person name="Rohde M."/>
            <person name="Glavina Del Rio T."/>
            <person name="Tice H."/>
            <person name="Copeland A."/>
            <person name="Cheng J.F."/>
            <person name="Lucas S."/>
            <person name="Chen F."/>
            <person name="Nolan M."/>
            <person name="Bruce D."/>
            <person name="Goodwin L."/>
            <person name="Pitluck S."/>
            <person name="Ivanova N."/>
            <person name="Mavromatis K."/>
            <person name="Ovchinnikova G."/>
            <person name="Pati A."/>
            <person name="Chen A."/>
            <person name="Palaniappan K."/>
            <person name="Hauser L."/>
            <person name="Chang Y.J."/>
            <person name="Jefferies C.C."/>
            <person name="Saunders E."/>
            <person name="Brettin T."/>
            <person name="Detter J.C."/>
            <person name="Han C."/>
            <person name="Chain P."/>
            <person name="Bristow J."/>
            <person name="Eisen J.A."/>
            <person name="Markowitz V."/>
            <person name="Hugenholtz P."/>
            <person name="Kyrpides N.C."/>
            <person name="Klenk H.P."/>
            <person name="Lapidus A."/>
        </authorList>
    </citation>
    <scope>NUCLEOTIDE SEQUENCE [LARGE SCALE GENOMIC DNA]</scope>
    <source>
        <strain evidence="14">ATCC BAA-8 / DSM 12333 / NBRC 16432</strain>
    </source>
</reference>
<feature type="coiled-coil region" evidence="9">
    <location>
        <begin position="166"/>
        <end position="193"/>
    </location>
</feature>
<dbReference type="SUPFAM" id="SSF55874">
    <property type="entry name" value="ATPase domain of HSP90 chaperone/DNA topoisomerase II/histidine kinase"/>
    <property type="match status" value="1"/>
</dbReference>
<dbReference type="GO" id="GO:0016020">
    <property type="term" value="C:membrane"/>
    <property type="evidence" value="ECO:0007669"/>
    <property type="project" value="InterPro"/>
</dbReference>
<feature type="domain" description="Signal transduction histidine kinase subgroup 3 dimerisation and phosphoacceptor" evidence="12">
    <location>
        <begin position="199"/>
        <end position="263"/>
    </location>
</feature>
<feature type="transmembrane region" description="Helical" evidence="11">
    <location>
        <begin position="70"/>
        <end position="102"/>
    </location>
</feature>
<name>C5BWE3_BEUC1</name>
<accession>C5BWE3</accession>
<dbReference type="InterPro" id="IPR011712">
    <property type="entry name" value="Sig_transdc_His_kin_sub3_dim/P"/>
</dbReference>